<name>A0ABX2QYD0_9PSED</name>
<dbReference type="RefSeq" id="WP_177060797.1">
    <property type="nucleotide sequence ID" value="NZ_JACARY010000043.1"/>
</dbReference>
<dbReference type="GO" id="GO:0051213">
    <property type="term" value="F:dioxygenase activity"/>
    <property type="evidence" value="ECO:0007669"/>
    <property type="project" value="UniProtKB-KW"/>
</dbReference>
<keyword evidence="1" id="KW-0223">Dioxygenase</keyword>
<comment type="caution">
    <text evidence="1">The sequence shown here is derived from an EMBL/GenBank/DDBJ whole genome shotgun (WGS) entry which is preliminary data.</text>
</comment>
<evidence type="ECO:0000313" key="1">
    <source>
        <dbReference type="EMBL" id="NWD96820.1"/>
    </source>
</evidence>
<keyword evidence="2" id="KW-1185">Reference proteome</keyword>
<dbReference type="Proteomes" id="UP000572863">
    <property type="component" value="Unassembled WGS sequence"/>
</dbReference>
<dbReference type="Pfam" id="PF10014">
    <property type="entry name" value="2OG-Fe_Oxy_2"/>
    <property type="match status" value="1"/>
</dbReference>
<dbReference type="EMBL" id="JACARY010000043">
    <property type="protein sequence ID" value="NWD96820.1"/>
    <property type="molecule type" value="Genomic_DNA"/>
</dbReference>
<evidence type="ECO:0000313" key="2">
    <source>
        <dbReference type="Proteomes" id="UP000572863"/>
    </source>
</evidence>
<keyword evidence="1" id="KW-0560">Oxidoreductase</keyword>
<organism evidence="1 2">
    <name type="scientific">Pseudomonas reactans</name>
    <dbReference type="NCBI Taxonomy" id="117680"/>
    <lineage>
        <taxon>Bacteria</taxon>
        <taxon>Pseudomonadati</taxon>
        <taxon>Pseudomonadota</taxon>
        <taxon>Gammaproteobacteria</taxon>
        <taxon>Pseudomonadales</taxon>
        <taxon>Pseudomonadaceae</taxon>
        <taxon>Pseudomonas</taxon>
    </lineage>
</organism>
<sequence>MSRPVLAEDGYEHYMSRVSQSYRLEDLAGLRQEFGRLEQDEYAPVGVRRFRRYGNGVILPWEDKTSHWLPAVEDKAGGWRAGYDQGSNNPDHLSVRYFHALSESVKSNAILRALIEEDFSLTFWSCDGQQLPVYFGVHFVKLTSSGPSDPGISSPNFFHQDGEPFTFAHLIYRSKHMMGGENFIATTGIRNTRLEDAPIDQILARFTLSSTFESFVVHDPKVSHYVSPIIKCDEACEEITERCIILIDFSSTAQRL</sequence>
<accession>A0ABX2QYD0</accession>
<dbReference type="Gene3D" id="2.60.120.620">
    <property type="entry name" value="q2cbj1_9rhob like domain"/>
    <property type="match status" value="1"/>
</dbReference>
<protein>
    <submittedName>
        <fullName evidence="1">2OG-Fe dioxygenase family protein</fullName>
    </submittedName>
</protein>
<dbReference type="InterPro" id="IPR018724">
    <property type="entry name" value="2OG-Fe_dioxygenase"/>
</dbReference>
<reference evidence="1 2" key="1">
    <citation type="submission" date="2020-04" db="EMBL/GenBank/DDBJ databases">
        <title>Molecular characterization of pseudomonads from Agaricus bisporus reveal novel blotch 2 pathogens in Western Europe.</title>
        <authorList>
            <person name="Taparia T."/>
            <person name="Krijger M."/>
            <person name="Haynes E."/>
            <person name="Elpinstone J.G."/>
            <person name="Noble R."/>
            <person name="Van Der Wolf J."/>
        </authorList>
    </citation>
    <scope>NUCLEOTIDE SEQUENCE [LARGE SCALE GENOMIC DNA]</scope>
    <source>
        <strain evidence="1 2">P7774</strain>
    </source>
</reference>
<proteinExistence type="predicted"/>
<gene>
    <name evidence="1" type="ORF">HX871_20550</name>
</gene>